<keyword evidence="7 8" id="KW-0998">Cell outer membrane</keyword>
<dbReference type="Gene3D" id="2.40.170.20">
    <property type="entry name" value="TonB-dependent receptor, beta-barrel domain"/>
    <property type="match status" value="1"/>
</dbReference>
<dbReference type="Pfam" id="PF07715">
    <property type="entry name" value="Plug"/>
    <property type="match status" value="1"/>
</dbReference>
<protein>
    <submittedName>
        <fullName evidence="10">TonB-dependent Receptor Plug Domain</fullName>
    </submittedName>
</protein>
<evidence type="ECO:0000256" key="2">
    <source>
        <dbReference type="ARBA" id="ARBA00022448"/>
    </source>
</evidence>
<proteinExistence type="inferred from homology"/>
<keyword evidence="5" id="KW-0732">Signal</keyword>
<evidence type="ECO:0000256" key="7">
    <source>
        <dbReference type="ARBA" id="ARBA00023237"/>
    </source>
</evidence>
<evidence type="ECO:0000256" key="1">
    <source>
        <dbReference type="ARBA" id="ARBA00004571"/>
    </source>
</evidence>
<evidence type="ECO:0000256" key="6">
    <source>
        <dbReference type="ARBA" id="ARBA00023136"/>
    </source>
</evidence>
<keyword evidence="11" id="KW-1185">Reference proteome</keyword>
<evidence type="ECO:0000256" key="4">
    <source>
        <dbReference type="ARBA" id="ARBA00022692"/>
    </source>
</evidence>
<evidence type="ECO:0000313" key="11">
    <source>
        <dbReference type="Proteomes" id="UP000199321"/>
    </source>
</evidence>
<organism evidence="10 11">
    <name type="scientific">Ulvibacter litoralis</name>
    <dbReference type="NCBI Taxonomy" id="227084"/>
    <lineage>
        <taxon>Bacteria</taxon>
        <taxon>Pseudomonadati</taxon>
        <taxon>Bacteroidota</taxon>
        <taxon>Flavobacteriia</taxon>
        <taxon>Flavobacteriales</taxon>
        <taxon>Flavobacteriaceae</taxon>
        <taxon>Ulvibacter</taxon>
    </lineage>
</organism>
<dbReference type="InterPro" id="IPR008969">
    <property type="entry name" value="CarboxyPept-like_regulatory"/>
</dbReference>
<dbReference type="STRING" id="227084.SAMN05421855_102382"/>
<gene>
    <name evidence="10" type="ORF">SAMN05421855_102382</name>
</gene>
<keyword evidence="2 8" id="KW-0813">Transport</keyword>
<keyword evidence="3 8" id="KW-1134">Transmembrane beta strand</keyword>
<dbReference type="PROSITE" id="PS52016">
    <property type="entry name" value="TONB_DEPENDENT_REC_3"/>
    <property type="match status" value="1"/>
</dbReference>
<evidence type="ECO:0000259" key="9">
    <source>
        <dbReference type="Pfam" id="PF07715"/>
    </source>
</evidence>
<keyword evidence="10" id="KW-0675">Receptor</keyword>
<reference evidence="10 11" key="1">
    <citation type="submission" date="2016-10" db="EMBL/GenBank/DDBJ databases">
        <authorList>
            <person name="de Groot N.N."/>
        </authorList>
    </citation>
    <scope>NUCLEOTIDE SEQUENCE [LARGE SCALE GENOMIC DNA]</scope>
    <source>
        <strain evidence="10 11">DSM 16195</strain>
    </source>
</reference>
<dbReference type="Proteomes" id="UP000199321">
    <property type="component" value="Unassembled WGS sequence"/>
</dbReference>
<dbReference type="Gene3D" id="3.55.50.30">
    <property type="match status" value="1"/>
</dbReference>
<evidence type="ECO:0000256" key="8">
    <source>
        <dbReference type="PROSITE-ProRule" id="PRU01360"/>
    </source>
</evidence>
<dbReference type="AlphaFoldDB" id="A0A1G7F790"/>
<evidence type="ECO:0000256" key="5">
    <source>
        <dbReference type="ARBA" id="ARBA00022729"/>
    </source>
</evidence>
<evidence type="ECO:0000313" key="10">
    <source>
        <dbReference type="EMBL" id="SDE71803.1"/>
    </source>
</evidence>
<name>A0A1G7F790_9FLAO</name>
<dbReference type="InterPro" id="IPR012910">
    <property type="entry name" value="Plug_dom"/>
</dbReference>
<accession>A0A1G7F790</accession>
<dbReference type="InterPro" id="IPR039426">
    <property type="entry name" value="TonB-dep_rcpt-like"/>
</dbReference>
<dbReference type="GO" id="GO:0015344">
    <property type="term" value="F:siderophore uptake transmembrane transporter activity"/>
    <property type="evidence" value="ECO:0007669"/>
    <property type="project" value="TreeGrafter"/>
</dbReference>
<dbReference type="EMBL" id="FNBA01000002">
    <property type="protein sequence ID" value="SDE71803.1"/>
    <property type="molecule type" value="Genomic_DNA"/>
</dbReference>
<dbReference type="InterPro" id="IPR036942">
    <property type="entry name" value="Beta-barrel_TonB_sf"/>
</dbReference>
<keyword evidence="4 8" id="KW-0812">Transmembrane</keyword>
<comment type="subcellular location">
    <subcellularLocation>
        <location evidence="1 8">Cell outer membrane</location>
        <topology evidence="1 8">Multi-pass membrane protein</topology>
    </subcellularLocation>
</comment>
<dbReference type="GO" id="GO:0009279">
    <property type="term" value="C:cell outer membrane"/>
    <property type="evidence" value="ECO:0007669"/>
    <property type="project" value="UniProtKB-SubCell"/>
</dbReference>
<sequence length="935" mass="105821">MVVQQLTNKHTIVFFSMKNTILGFLFFLISISSVLGQNNPEISVVFNNTPLKEAILQVEELSDFHFFFEEEWLVNQFVTERFDNKKLFEVLSEIFEETTLNFYISDNTIVLLNNSIVYSTLPSGIFYEEEKVTPPSETTNAPIFREEFVSSEASHKGKLVTIGKQKPNTENKFFTLSGRILNFRDNTPVPNVAVSTTDRSRYAVTDENGFYSITLPYGLNKLETNILGFSQLYQDVIMYGNGSLNLSVAENTETLDEVVVASKRDANVRDAVMGATTINIEEIKTIPLVLGERDILKVATTLPGIKTAGEGASGFNVRGGRADQNLILLDDAVIYNPSHFLGFFSAVNPFTTGSLEVYKASIPAEYGGRLSSVFDIETKPGNTEKVAGEGSIGPITANLSIEVPVVEDKASVIAGVRATYSDYILKSLDEESLKNSEASFYDAIVKYKHAFDKDNTVQGTFYYSKDRFSITSDSVFGYSNRLVSLKWDHRFSDKSRADLIFVNSQYEYDIEYEADANENFEFGYKLNESQLKLNLNYALSKKHKLSYGISSKLYGIDPGNVSPLGDNSSVESKEIQRERGLESAIYFADLFEVSDKLLLDLGIRFSMFSAMGEATQNVYEDGKPKSESTITEVRTYGKNETIKTYGGPEYRFSARYLLGNDYSIKAGFNRTIQYLHLLSTNTTMSPTDIWKLSDLNIEPQRADQYSIGVFKNVIDQDLEFSVEGYYKRMNDLLDYKIGAQLILNEDLETELLQGNGKAYGVEFLVKKTKGRLNGYFGYSYSRAMIQLDSELNEERVNNGEYFASNYDKPHDFSLVTNYRLTKRYSFSANFTYQTGRPVTYPIGNFVFAGEEQVLYSDRNQFRIPDYYRLDLGFNIEGNHKKEKLAHSFINISVYNVLGRNNPYSVFFVNEEGKIQAYQTSIFSIPVPTITYNFKF</sequence>
<dbReference type="Gene3D" id="2.170.130.10">
    <property type="entry name" value="TonB-dependent receptor, plug domain"/>
    <property type="match status" value="1"/>
</dbReference>
<evidence type="ECO:0000256" key="3">
    <source>
        <dbReference type="ARBA" id="ARBA00022452"/>
    </source>
</evidence>
<dbReference type="SUPFAM" id="SSF56935">
    <property type="entry name" value="Porins"/>
    <property type="match status" value="1"/>
</dbReference>
<keyword evidence="6 8" id="KW-0472">Membrane</keyword>
<dbReference type="GO" id="GO:0044718">
    <property type="term" value="P:siderophore transmembrane transport"/>
    <property type="evidence" value="ECO:0007669"/>
    <property type="project" value="TreeGrafter"/>
</dbReference>
<dbReference type="Gene3D" id="2.60.40.1120">
    <property type="entry name" value="Carboxypeptidase-like, regulatory domain"/>
    <property type="match status" value="1"/>
</dbReference>
<dbReference type="SUPFAM" id="SSF49464">
    <property type="entry name" value="Carboxypeptidase regulatory domain-like"/>
    <property type="match status" value="1"/>
</dbReference>
<dbReference type="PANTHER" id="PTHR30069">
    <property type="entry name" value="TONB-DEPENDENT OUTER MEMBRANE RECEPTOR"/>
    <property type="match status" value="1"/>
</dbReference>
<dbReference type="Pfam" id="PF13715">
    <property type="entry name" value="CarbopepD_reg_2"/>
    <property type="match status" value="1"/>
</dbReference>
<comment type="similarity">
    <text evidence="8">Belongs to the TonB-dependent receptor family.</text>
</comment>
<feature type="domain" description="TonB-dependent receptor plug" evidence="9">
    <location>
        <begin position="291"/>
        <end position="369"/>
    </location>
</feature>
<dbReference type="PANTHER" id="PTHR30069:SF29">
    <property type="entry name" value="HEMOGLOBIN AND HEMOGLOBIN-HAPTOGLOBIN-BINDING PROTEIN 1-RELATED"/>
    <property type="match status" value="1"/>
</dbReference>
<dbReference type="InterPro" id="IPR037066">
    <property type="entry name" value="Plug_dom_sf"/>
</dbReference>